<dbReference type="Proteomes" id="UP000712281">
    <property type="component" value="Unassembled WGS sequence"/>
</dbReference>
<sequence length="109" mass="12100">MSGKRVIAICMSGGQFLTEKGGALTYRGGDAHAIDIDEDTMFKDFISEIGEMFNFDAASTVCLKYFLPDNKKTLISISNDKDLKRLIKFHENSNSADIYLIPEAPEASR</sequence>
<dbReference type="SMART" id="SM00666">
    <property type="entry name" value="PB1"/>
    <property type="match status" value="1"/>
</dbReference>
<dbReference type="InterPro" id="IPR053198">
    <property type="entry name" value="Gynoecium_Dev_Regulator"/>
</dbReference>
<dbReference type="PANTHER" id="PTHR31066:SF85">
    <property type="entry name" value="OS02G0809100 PROTEIN"/>
    <property type="match status" value="1"/>
</dbReference>
<accession>A0A8S9G5G7</accession>
<dbReference type="AlphaFoldDB" id="A0A8S9G5G7"/>
<name>A0A8S9G5G7_BRACR</name>
<comment type="caution">
    <text evidence="2">The sequence shown here is derived from an EMBL/GenBank/DDBJ whole genome shotgun (WGS) entry which is preliminary data.</text>
</comment>
<dbReference type="InterPro" id="IPR000270">
    <property type="entry name" value="PB1_dom"/>
</dbReference>
<protein>
    <recommendedName>
        <fullName evidence="1">PB1 domain-containing protein</fullName>
    </recommendedName>
</protein>
<dbReference type="Pfam" id="PF00564">
    <property type="entry name" value="PB1"/>
    <property type="match status" value="1"/>
</dbReference>
<evidence type="ECO:0000313" key="3">
    <source>
        <dbReference type="Proteomes" id="UP000712281"/>
    </source>
</evidence>
<dbReference type="PANTHER" id="PTHR31066">
    <property type="entry name" value="OS05G0427100 PROTEIN-RELATED"/>
    <property type="match status" value="1"/>
</dbReference>
<reference evidence="2" key="1">
    <citation type="submission" date="2019-12" db="EMBL/GenBank/DDBJ databases">
        <title>Genome sequencing and annotation of Brassica cretica.</title>
        <authorList>
            <person name="Studholme D.J."/>
            <person name="Sarris P.F."/>
        </authorList>
    </citation>
    <scope>NUCLEOTIDE SEQUENCE</scope>
    <source>
        <strain evidence="2">PFS-001/15</strain>
        <tissue evidence="2">Leaf</tissue>
    </source>
</reference>
<dbReference type="Gene3D" id="3.10.20.90">
    <property type="entry name" value="Phosphatidylinositol 3-kinase Catalytic Subunit, Chain A, domain 1"/>
    <property type="match status" value="1"/>
</dbReference>
<evidence type="ECO:0000259" key="1">
    <source>
        <dbReference type="SMART" id="SM00666"/>
    </source>
</evidence>
<gene>
    <name evidence="2" type="ORF">F2Q68_00033161</name>
</gene>
<dbReference type="SUPFAM" id="SSF54277">
    <property type="entry name" value="CAD &amp; PB1 domains"/>
    <property type="match status" value="1"/>
</dbReference>
<dbReference type="EMBL" id="QGKW02002005">
    <property type="protein sequence ID" value="KAF2540811.1"/>
    <property type="molecule type" value="Genomic_DNA"/>
</dbReference>
<evidence type="ECO:0000313" key="2">
    <source>
        <dbReference type="EMBL" id="KAF2540811.1"/>
    </source>
</evidence>
<proteinExistence type="predicted"/>
<organism evidence="2 3">
    <name type="scientific">Brassica cretica</name>
    <name type="common">Mustard</name>
    <dbReference type="NCBI Taxonomy" id="69181"/>
    <lineage>
        <taxon>Eukaryota</taxon>
        <taxon>Viridiplantae</taxon>
        <taxon>Streptophyta</taxon>
        <taxon>Embryophyta</taxon>
        <taxon>Tracheophyta</taxon>
        <taxon>Spermatophyta</taxon>
        <taxon>Magnoliopsida</taxon>
        <taxon>eudicotyledons</taxon>
        <taxon>Gunneridae</taxon>
        <taxon>Pentapetalae</taxon>
        <taxon>rosids</taxon>
        <taxon>malvids</taxon>
        <taxon>Brassicales</taxon>
        <taxon>Brassicaceae</taxon>
        <taxon>Brassiceae</taxon>
        <taxon>Brassica</taxon>
    </lineage>
</organism>
<feature type="domain" description="PB1" evidence="1">
    <location>
        <begin position="19"/>
        <end position="103"/>
    </location>
</feature>